<organism evidence="8 9">
    <name type="scientific">Phlebiopsis gigantea (strain 11061_1 CR5-6)</name>
    <name type="common">White-rot fungus</name>
    <name type="synonym">Peniophora gigantea</name>
    <dbReference type="NCBI Taxonomy" id="745531"/>
    <lineage>
        <taxon>Eukaryota</taxon>
        <taxon>Fungi</taxon>
        <taxon>Dikarya</taxon>
        <taxon>Basidiomycota</taxon>
        <taxon>Agaricomycotina</taxon>
        <taxon>Agaricomycetes</taxon>
        <taxon>Polyporales</taxon>
        <taxon>Phanerochaetaceae</taxon>
        <taxon>Phlebiopsis</taxon>
    </lineage>
</organism>
<evidence type="ECO:0000256" key="1">
    <source>
        <dbReference type="ARBA" id="ARBA00004370"/>
    </source>
</evidence>
<keyword evidence="2 6" id="KW-0812">Transmembrane</keyword>
<evidence type="ECO:0000313" key="9">
    <source>
        <dbReference type="Proteomes" id="UP000053257"/>
    </source>
</evidence>
<feature type="compositionally biased region" description="Low complexity" evidence="5">
    <location>
        <begin position="114"/>
        <end position="127"/>
    </location>
</feature>
<proteinExistence type="predicted"/>
<dbReference type="STRING" id="745531.A0A0C3PQ85"/>
<feature type="region of interest" description="Disordered" evidence="5">
    <location>
        <begin position="83"/>
        <end position="128"/>
    </location>
</feature>
<evidence type="ECO:0000259" key="7">
    <source>
        <dbReference type="PROSITE" id="PS50053"/>
    </source>
</evidence>
<dbReference type="Proteomes" id="UP000053257">
    <property type="component" value="Unassembled WGS sequence"/>
</dbReference>
<protein>
    <recommendedName>
        <fullName evidence="7">Ubiquitin-like domain-containing protein</fullName>
    </recommendedName>
</protein>
<reference evidence="8 9" key="1">
    <citation type="journal article" date="2014" name="PLoS Genet.">
        <title>Analysis of the Phlebiopsis gigantea genome, transcriptome and secretome provides insight into its pioneer colonization strategies of wood.</title>
        <authorList>
            <person name="Hori C."/>
            <person name="Ishida T."/>
            <person name="Igarashi K."/>
            <person name="Samejima M."/>
            <person name="Suzuki H."/>
            <person name="Master E."/>
            <person name="Ferreira P."/>
            <person name="Ruiz-Duenas F.J."/>
            <person name="Held B."/>
            <person name="Canessa P."/>
            <person name="Larrondo L.F."/>
            <person name="Schmoll M."/>
            <person name="Druzhinina I.S."/>
            <person name="Kubicek C.P."/>
            <person name="Gaskell J.A."/>
            <person name="Kersten P."/>
            <person name="St John F."/>
            <person name="Glasner J."/>
            <person name="Sabat G."/>
            <person name="Splinter BonDurant S."/>
            <person name="Syed K."/>
            <person name="Yadav J."/>
            <person name="Mgbeahuruike A.C."/>
            <person name="Kovalchuk A."/>
            <person name="Asiegbu F.O."/>
            <person name="Lackner G."/>
            <person name="Hoffmeister D."/>
            <person name="Rencoret J."/>
            <person name="Gutierrez A."/>
            <person name="Sun H."/>
            <person name="Lindquist E."/>
            <person name="Barry K."/>
            <person name="Riley R."/>
            <person name="Grigoriev I.V."/>
            <person name="Henrissat B."/>
            <person name="Kues U."/>
            <person name="Berka R.M."/>
            <person name="Martinez A.T."/>
            <person name="Covert S.F."/>
            <person name="Blanchette R.A."/>
            <person name="Cullen D."/>
        </authorList>
    </citation>
    <scope>NUCLEOTIDE SEQUENCE [LARGE SCALE GENOMIC DNA]</scope>
    <source>
        <strain evidence="8 9">11061_1 CR5-6</strain>
    </source>
</reference>
<feature type="region of interest" description="Disordered" evidence="5">
    <location>
        <begin position="453"/>
        <end position="489"/>
    </location>
</feature>
<keyword evidence="3 6" id="KW-1133">Transmembrane helix</keyword>
<dbReference type="GO" id="GO:0030968">
    <property type="term" value="P:endoplasmic reticulum unfolded protein response"/>
    <property type="evidence" value="ECO:0007669"/>
    <property type="project" value="TreeGrafter"/>
</dbReference>
<comment type="subcellular location">
    <subcellularLocation>
        <location evidence="1">Membrane</location>
    </subcellularLocation>
</comment>
<dbReference type="HOGENOM" id="CLU_021702_0_0_1"/>
<dbReference type="GO" id="GO:0016020">
    <property type="term" value="C:membrane"/>
    <property type="evidence" value="ECO:0007669"/>
    <property type="project" value="UniProtKB-SubCell"/>
</dbReference>
<gene>
    <name evidence="8" type="ORF">PHLGIDRAFT_103260</name>
</gene>
<sequence>MSLVELRVEVPAYSRSFQVQVQAHWSIRDIKEEIKRACLGGPQVDGQRVIWRGRILRDEERVSDIWKTPSDPRIIHLAVHPSAWTSSPSDTAQPTHTLSGTSQVSPVPQTTAAPSTSSRTQQPSSRSVSLPFIVQKHNAALHVLTHGQLPSPPADPAAAREARSYAAGALYAHGWSWPAVLDEEYPLATGSAGGVKYERTIVDNQPFLRLSTPHATPTPIQQHALKVLSHTFPLLSITTRDLAAHQSLLHNSPFAVTPTANLNQYLQQVGIPPMRLAPDQPNANPNDPNNVVVAEIRVPLRALLMPLIMLTFRTFLLLYFFSPSKRPFFGVVLSLWILWETWGALRRVIGGNRPPAAPGQARGDAAAPGAAEQAANPQAQAAAPPGENHGQLDFLINFFANMGLASEDAILDSRVPAREPSPLTKAGRFVALMLTTLHPAVWDRRRTALRRREGRLRTEANVRESQPPADGEEDTGRAQARTQAVAKHERRQSWVKQYIERVETTEWSEDM</sequence>
<evidence type="ECO:0000256" key="3">
    <source>
        <dbReference type="ARBA" id="ARBA00022989"/>
    </source>
</evidence>
<keyword evidence="4 6" id="KW-0472">Membrane</keyword>
<feature type="domain" description="Ubiquitin-like" evidence="7">
    <location>
        <begin position="4"/>
        <end position="64"/>
    </location>
</feature>
<dbReference type="Gene3D" id="3.10.20.90">
    <property type="entry name" value="Phosphatidylinositol 3-kinase Catalytic Subunit, Chain A, domain 1"/>
    <property type="match status" value="1"/>
</dbReference>
<evidence type="ECO:0000313" key="8">
    <source>
        <dbReference type="EMBL" id="KIP09223.1"/>
    </source>
</evidence>
<dbReference type="CDD" id="cd17039">
    <property type="entry name" value="Ubl_ubiquitin_like"/>
    <property type="match status" value="1"/>
</dbReference>
<dbReference type="PANTHER" id="PTHR12943:SF27">
    <property type="entry name" value="HOMOCYSTEINE-INDUCED ENDOPLASMIC RETICULUM PROTEIN, ISOFORM A"/>
    <property type="match status" value="1"/>
</dbReference>
<accession>A0A0C3PQ85</accession>
<dbReference type="SUPFAM" id="SSF54236">
    <property type="entry name" value="Ubiquitin-like"/>
    <property type="match status" value="1"/>
</dbReference>
<feature type="transmembrane region" description="Helical" evidence="6">
    <location>
        <begin position="302"/>
        <end position="321"/>
    </location>
</feature>
<dbReference type="PANTHER" id="PTHR12943">
    <property type="entry name" value="HOMOCYSTEINE-RESPONSIVE ENDOPLASMIC RETICULUM-RESIDENT UNIQUITIN-LIKE DOMAIN HERPUD PROTEIN FAMILY MEMBER"/>
    <property type="match status" value="1"/>
</dbReference>
<evidence type="ECO:0000256" key="4">
    <source>
        <dbReference type="ARBA" id="ARBA00023136"/>
    </source>
</evidence>
<feature type="transmembrane region" description="Helical" evidence="6">
    <location>
        <begin position="327"/>
        <end position="345"/>
    </location>
</feature>
<dbReference type="AlphaFoldDB" id="A0A0C3PQ85"/>
<name>A0A0C3PQ85_PHLG1</name>
<feature type="compositionally biased region" description="Polar residues" evidence="5">
    <location>
        <begin position="83"/>
        <end position="113"/>
    </location>
</feature>
<dbReference type="SMART" id="SM00213">
    <property type="entry name" value="UBQ"/>
    <property type="match status" value="1"/>
</dbReference>
<evidence type="ECO:0000256" key="6">
    <source>
        <dbReference type="SAM" id="Phobius"/>
    </source>
</evidence>
<dbReference type="PROSITE" id="PS50053">
    <property type="entry name" value="UBIQUITIN_2"/>
    <property type="match status" value="1"/>
</dbReference>
<evidence type="ECO:0000256" key="5">
    <source>
        <dbReference type="SAM" id="MobiDB-lite"/>
    </source>
</evidence>
<dbReference type="InterPro" id="IPR039751">
    <property type="entry name" value="HERPUD1/2"/>
</dbReference>
<evidence type="ECO:0000256" key="2">
    <source>
        <dbReference type="ARBA" id="ARBA00022692"/>
    </source>
</evidence>
<feature type="region of interest" description="Disordered" evidence="5">
    <location>
        <begin position="355"/>
        <end position="386"/>
    </location>
</feature>
<dbReference type="InterPro" id="IPR029071">
    <property type="entry name" value="Ubiquitin-like_domsf"/>
</dbReference>
<dbReference type="EMBL" id="KN840469">
    <property type="protein sequence ID" value="KIP09223.1"/>
    <property type="molecule type" value="Genomic_DNA"/>
</dbReference>
<keyword evidence="9" id="KW-1185">Reference proteome</keyword>
<dbReference type="OrthoDB" id="21589at2759"/>
<dbReference type="InterPro" id="IPR000626">
    <property type="entry name" value="Ubiquitin-like_dom"/>
</dbReference>